<feature type="transmembrane region" description="Helical" evidence="11">
    <location>
        <begin position="44"/>
        <end position="66"/>
    </location>
</feature>
<keyword evidence="7" id="KW-0448">Lipopolysaccharide biosynthesis</keyword>
<comment type="caution">
    <text evidence="13">The sequence shown here is derived from an EMBL/GenBank/DDBJ whole genome shotgun (WGS) entry which is preliminary data.</text>
</comment>
<evidence type="ECO:0000256" key="3">
    <source>
        <dbReference type="ARBA" id="ARBA00022516"/>
    </source>
</evidence>
<feature type="transmembrane region" description="Helical" evidence="11">
    <location>
        <begin position="98"/>
        <end position="117"/>
    </location>
</feature>
<evidence type="ECO:0000313" key="13">
    <source>
        <dbReference type="EMBL" id="MFD1190690.1"/>
    </source>
</evidence>
<evidence type="ECO:0000256" key="4">
    <source>
        <dbReference type="ARBA" id="ARBA00022519"/>
    </source>
</evidence>
<feature type="transmembrane region" description="Helical" evidence="11">
    <location>
        <begin position="73"/>
        <end position="92"/>
    </location>
</feature>
<feature type="domain" description="EamA" evidence="12">
    <location>
        <begin position="38"/>
        <end position="115"/>
    </location>
</feature>
<evidence type="ECO:0000313" key="14">
    <source>
        <dbReference type="Proteomes" id="UP001597216"/>
    </source>
</evidence>
<dbReference type="Gene3D" id="1.10.3730.20">
    <property type="match status" value="1"/>
</dbReference>
<dbReference type="RefSeq" id="WP_374343027.1">
    <property type="nucleotide sequence ID" value="NZ_JBHTLQ010000015.1"/>
</dbReference>
<evidence type="ECO:0000256" key="10">
    <source>
        <dbReference type="ARBA" id="ARBA00023136"/>
    </source>
</evidence>
<dbReference type="Proteomes" id="UP001597216">
    <property type="component" value="Unassembled WGS sequence"/>
</dbReference>
<dbReference type="EMBL" id="JBHTLQ010000015">
    <property type="protein sequence ID" value="MFD1190690.1"/>
    <property type="molecule type" value="Genomic_DNA"/>
</dbReference>
<keyword evidence="4" id="KW-0997">Cell inner membrane</keyword>
<evidence type="ECO:0000256" key="6">
    <source>
        <dbReference type="ARBA" id="ARBA00022692"/>
    </source>
</evidence>
<keyword evidence="5" id="KW-0441">Lipid A biosynthesis</keyword>
<accession>A0ABW3T226</accession>
<dbReference type="PANTHER" id="PTHR30561">
    <property type="entry name" value="SMR FAMILY PROTON-DEPENDENT DRUG EFFLUX TRANSPORTER SUGE"/>
    <property type="match status" value="1"/>
</dbReference>
<dbReference type="SUPFAM" id="SSF103481">
    <property type="entry name" value="Multidrug resistance efflux transporter EmrE"/>
    <property type="match status" value="1"/>
</dbReference>
<evidence type="ECO:0000256" key="9">
    <source>
        <dbReference type="ARBA" id="ARBA00023098"/>
    </source>
</evidence>
<evidence type="ECO:0000256" key="11">
    <source>
        <dbReference type="SAM" id="Phobius"/>
    </source>
</evidence>
<keyword evidence="14" id="KW-1185">Reference proteome</keyword>
<gene>
    <name evidence="13" type="ORF">ACFQ27_08880</name>
</gene>
<evidence type="ECO:0000259" key="12">
    <source>
        <dbReference type="Pfam" id="PF00892"/>
    </source>
</evidence>
<dbReference type="InterPro" id="IPR000390">
    <property type="entry name" value="Small_drug/metabolite_transptr"/>
</dbReference>
<dbReference type="InterPro" id="IPR037185">
    <property type="entry name" value="EmrE-like"/>
</dbReference>
<keyword evidence="9" id="KW-0443">Lipid metabolism</keyword>
<evidence type="ECO:0000256" key="8">
    <source>
        <dbReference type="ARBA" id="ARBA00022989"/>
    </source>
</evidence>
<evidence type="ECO:0000256" key="7">
    <source>
        <dbReference type="ARBA" id="ARBA00022985"/>
    </source>
</evidence>
<evidence type="ECO:0000256" key="2">
    <source>
        <dbReference type="ARBA" id="ARBA00022475"/>
    </source>
</evidence>
<keyword evidence="8 11" id="KW-1133">Transmembrane helix</keyword>
<name>A0ABW3T226_9CAUL</name>
<keyword evidence="6 11" id="KW-0812">Transmembrane</keyword>
<keyword evidence="3" id="KW-0444">Lipid biosynthesis</keyword>
<protein>
    <submittedName>
        <fullName evidence="13">EamA family transporter</fullName>
    </submittedName>
</protein>
<proteinExistence type="predicted"/>
<evidence type="ECO:0000256" key="1">
    <source>
        <dbReference type="ARBA" id="ARBA00004651"/>
    </source>
</evidence>
<sequence length="119" mass="13056">MGRKDILLCAAFAVALPAGQLMFKWAAAYDATLTGPLPLRVVRNLPLMGAFGWYGLTALVWFYILTRVPLSQAYPFSIFGSALVPIAAWLIFREPMNWQMAAGFALMFAGLVVITRAQA</sequence>
<keyword evidence="10 11" id="KW-0472">Membrane</keyword>
<dbReference type="InterPro" id="IPR000620">
    <property type="entry name" value="EamA_dom"/>
</dbReference>
<dbReference type="Pfam" id="PF00892">
    <property type="entry name" value="EamA"/>
    <property type="match status" value="1"/>
</dbReference>
<dbReference type="PANTHER" id="PTHR30561:SF9">
    <property type="entry name" value="4-AMINO-4-DEOXY-L-ARABINOSE-PHOSPHOUNDECAPRENOL FLIPPASE SUBUNIT ARNF-RELATED"/>
    <property type="match status" value="1"/>
</dbReference>
<comment type="subcellular location">
    <subcellularLocation>
        <location evidence="1">Cell membrane</location>
        <topology evidence="1">Multi-pass membrane protein</topology>
    </subcellularLocation>
</comment>
<keyword evidence="2" id="KW-1003">Cell membrane</keyword>
<reference evidence="14" key="1">
    <citation type="journal article" date="2019" name="Int. J. Syst. Evol. Microbiol.">
        <title>The Global Catalogue of Microorganisms (GCM) 10K type strain sequencing project: providing services to taxonomists for standard genome sequencing and annotation.</title>
        <authorList>
            <consortium name="The Broad Institute Genomics Platform"/>
            <consortium name="The Broad Institute Genome Sequencing Center for Infectious Disease"/>
            <person name="Wu L."/>
            <person name="Ma J."/>
        </authorList>
    </citation>
    <scope>NUCLEOTIDE SEQUENCE [LARGE SCALE GENOMIC DNA]</scope>
    <source>
        <strain evidence="14">CCUG 55074</strain>
    </source>
</reference>
<evidence type="ECO:0000256" key="5">
    <source>
        <dbReference type="ARBA" id="ARBA00022556"/>
    </source>
</evidence>
<organism evidence="13 14">
    <name type="scientific">Phenylobacterium conjunctum</name>
    <dbReference type="NCBI Taxonomy" id="1298959"/>
    <lineage>
        <taxon>Bacteria</taxon>
        <taxon>Pseudomonadati</taxon>
        <taxon>Pseudomonadota</taxon>
        <taxon>Alphaproteobacteria</taxon>
        <taxon>Caulobacterales</taxon>
        <taxon>Caulobacteraceae</taxon>
        <taxon>Phenylobacterium</taxon>
    </lineage>
</organism>